<dbReference type="SUPFAM" id="SSF53300">
    <property type="entry name" value="vWA-like"/>
    <property type="match status" value="1"/>
</dbReference>
<accession>A0A975J234</accession>
<organism evidence="3 4">
    <name type="scientific">Luteolibacter ambystomatis</name>
    <dbReference type="NCBI Taxonomy" id="2824561"/>
    <lineage>
        <taxon>Bacteria</taxon>
        <taxon>Pseudomonadati</taxon>
        <taxon>Verrucomicrobiota</taxon>
        <taxon>Verrucomicrobiia</taxon>
        <taxon>Verrucomicrobiales</taxon>
        <taxon>Verrucomicrobiaceae</taxon>
        <taxon>Luteolibacter</taxon>
    </lineage>
</organism>
<dbReference type="KEGG" id="lamb:KBB96_06765"/>
<dbReference type="RefSeq" id="WP_211633822.1">
    <property type="nucleotide sequence ID" value="NZ_CP073100.1"/>
</dbReference>
<evidence type="ECO:0000313" key="4">
    <source>
        <dbReference type="Proteomes" id="UP000676169"/>
    </source>
</evidence>
<keyword evidence="2" id="KW-1133">Transmembrane helix</keyword>
<evidence type="ECO:0000313" key="3">
    <source>
        <dbReference type="EMBL" id="QUE52589.1"/>
    </source>
</evidence>
<gene>
    <name evidence="3" type="ORF">KBB96_06765</name>
</gene>
<dbReference type="Proteomes" id="UP000676169">
    <property type="component" value="Chromosome"/>
</dbReference>
<name>A0A975J234_9BACT</name>
<proteinExistence type="predicted"/>
<feature type="region of interest" description="Disordered" evidence="1">
    <location>
        <begin position="127"/>
        <end position="149"/>
    </location>
</feature>
<feature type="transmembrane region" description="Helical" evidence="2">
    <location>
        <begin position="31"/>
        <end position="50"/>
    </location>
</feature>
<reference evidence="3" key="1">
    <citation type="submission" date="2021-04" db="EMBL/GenBank/DDBJ databases">
        <title>Luteolibacter sp. 32A isolated from the skin of an Anderson's salamander (Ambystoma andersonii).</title>
        <authorList>
            <person name="Spergser J."/>
            <person name="Busse H.-J."/>
        </authorList>
    </citation>
    <scope>NUCLEOTIDE SEQUENCE</scope>
    <source>
        <strain evidence="3">32A</strain>
    </source>
</reference>
<protein>
    <recommendedName>
        <fullName evidence="5">VWA domain-containing protein</fullName>
    </recommendedName>
</protein>
<dbReference type="AlphaFoldDB" id="A0A975J234"/>
<dbReference type="InterPro" id="IPR036465">
    <property type="entry name" value="vWFA_dom_sf"/>
</dbReference>
<dbReference type="EMBL" id="CP073100">
    <property type="protein sequence ID" value="QUE52589.1"/>
    <property type="molecule type" value="Genomic_DNA"/>
</dbReference>
<keyword evidence="2" id="KW-0472">Membrane</keyword>
<keyword evidence="2" id="KW-0812">Transmembrane</keyword>
<keyword evidence="4" id="KW-1185">Reference proteome</keyword>
<evidence type="ECO:0000256" key="1">
    <source>
        <dbReference type="SAM" id="MobiDB-lite"/>
    </source>
</evidence>
<evidence type="ECO:0000256" key="2">
    <source>
        <dbReference type="SAM" id="Phobius"/>
    </source>
</evidence>
<dbReference type="Gene3D" id="3.40.50.410">
    <property type="entry name" value="von Willebrand factor, type A domain"/>
    <property type="match status" value="1"/>
</dbReference>
<sequence>MHPEDPQEAPDFEPVEPPPNSVWRKLGGGSLSISIVVHAILLSIGVVWIFQVVPEKPPADIDFIPRGGGGGTPGVKSEIAQHKRATMMSATPLRMAAKGASSSFVLPEIDPASSMASVGSLTPGGLSGGIGGSGSGGGRGDGHGRGMGSGNGMGAGIGMAPPAALFFNQKVEAQRVAYVIDYSASMTGKREKLMRKELAASVSGLSPLSKFQLIFFSGPAWVAGDAVVGDNQSGKVEVQSPKGEKFKWEAEKSWTGEWKTLGRRQRPEWADATNEMKETAARRIQETKLSYGTCWAPSLEMALAMEPPPDVIFFMTDGVAENTEMRTIIAKAKTKGTVINTIAMMEPAAGEDMKKLAHGTGGKFTIVEENGQAKVEP</sequence>
<evidence type="ECO:0008006" key="5">
    <source>
        <dbReference type="Google" id="ProtNLM"/>
    </source>
</evidence>